<evidence type="ECO:0000259" key="4">
    <source>
        <dbReference type="Pfam" id="PF02885"/>
    </source>
</evidence>
<dbReference type="Gene3D" id="1.20.970.10">
    <property type="entry name" value="Transferase, Pyrimidine Nucleoside Phosphorylase, Chain C"/>
    <property type="match status" value="1"/>
</dbReference>
<sequence>MSGSADSRSLAAPRAPRDPTDSTVSVAAHSHGRVNPEVAALLRTIGRGARGSRGLSIEQAQILMGWLLRRELSDAQIGGALMALRMKGESAEELEGFTRAVRAALPLIAPRTRRPVVVIPSANGARRLPNQVPLLAALLREQGVPVLVTASLPDDPARLPTAQLWAALGMPIASTPTQAQGLLEQGEAVLLPLAALSPELDTLLQWRGVLGVRNAGHSIVKLLNPLETPSLLVTGYTHPDYAVLMRDVLQGLRQPALLLRGCEGEAVAHPHRDAERIGLFADGSAQTWPPGAAFSPAAELPDGLDLARSSAWIHAVMNGHKPPPAPLVRQLACIRAMHDSLAASAVVHA</sequence>
<dbReference type="GO" id="GO:0000162">
    <property type="term" value="P:L-tryptophan biosynthetic process"/>
    <property type="evidence" value="ECO:0007669"/>
    <property type="project" value="InterPro"/>
</dbReference>
<dbReference type="EMBL" id="MLJW01002352">
    <property type="protein sequence ID" value="OIQ74884.1"/>
    <property type="molecule type" value="Genomic_DNA"/>
</dbReference>
<keyword evidence="1 5" id="KW-0328">Glycosyltransferase</keyword>
<dbReference type="GO" id="GO:0004048">
    <property type="term" value="F:anthranilate phosphoribosyltransferase activity"/>
    <property type="evidence" value="ECO:0007669"/>
    <property type="project" value="UniProtKB-EC"/>
</dbReference>
<dbReference type="Gene3D" id="3.40.1030.10">
    <property type="entry name" value="Nucleoside phosphorylase/phosphoribosyltransferase catalytic domain"/>
    <property type="match status" value="1"/>
</dbReference>
<dbReference type="InterPro" id="IPR005940">
    <property type="entry name" value="Anthranilate_Pribosyl_Tfrase"/>
</dbReference>
<dbReference type="InterPro" id="IPR035902">
    <property type="entry name" value="Nuc_phospho_transferase"/>
</dbReference>
<evidence type="ECO:0000256" key="1">
    <source>
        <dbReference type="ARBA" id="ARBA00022676"/>
    </source>
</evidence>
<name>A0A1J5Q4S1_9ZZZZ</name>
<gene>
    <name evidence="5" type="primary">trpD_14</name>
    <name evidence="5" type="ORF">GALL_434560</name>
</gene>
<dbReference type="SUPFAM" id="SSF47648">
    <property type="entry name" value="Nucleoside phosphorylase/phosphoribosyltransferase N-terminal domain"/>
    <property type="match status" value="1"/>
</dbReference>
<feature type="region of interest" description="Disordered" evidence="3">
    <location>
        <begin position="1"/>
        <end position="29"/>
    </location>
</feature>
<proteinExistence type="predicted"/>
<feature type="domain" description="Glycosyl transferase family 3 N-terminal" evidence="4">
    <location>
        <begin position="42"/>
        <end position="103"/>
    </location>
</feature>
<dbReference type="GO" id="GO:0005829">
    <property type="term" value="C:cytosol"/>
    <property type="evidence" value="ECO:0007669"/>
    <property type="project" value="TreeGrafter"/>
</dbReference>
<comment type="caution">
    <text evidence="5">The sequence shown here is derived from an EMBL/GenBank/DDBJ whole genome shotgun (WGS) entry which is preliminary data.</text>
</comment>
<dbReference type="EC" id="2.4.2.18" evidence="5"/>
<keyword evidence="2 5" id="KW-0808">Transferase</keyword>
<evidence type="ECO:0000313" key="5">
    <source>
        <dbReference type="EMBL" id="OIQ74884.1"/>
    </source>
</evidence>
<dbReference type="InterPro" id="IPR017459">
    <property type="entry name" value="Glycosyl_Trfase_fam3_N_dom"/>
</dbReference>
<evidence type="ECO:0000256" key="2">
    <source>
        <dbReference type="ARBA" id="ARBA00022679"/>
    </source>
</evidence>
<protein>
    <submittedName>
        <fullName evidence="5">Anthranilate phosphoribosyltransferase</fullName>
        <ecNumber evidence="5">2.4.2.18</ecNumber>
    </submittedName>
</protein>
<accession>A0A1J5Q4S1</accession>
<dbReference type="PANTHER" id="PTHR43285">
    <property type="entry name" value="ANTHRANILATE PHOSPHORIBOSYLTRANSFERASE"/>
    <property type="match status" value="1"/>
</dbReference>
<organism evidence="5">
    <name type="scientific">mine drainage metagenome</name>
    <dbReference type="NCBI Taxonomy" id="410659"/>
    <lineage>
        <taxon>unclassified sequences</taxon>
        <taxon>metagenomes</taxon>
        <taxon>ecological metagenomes</taxon>
    </lineage>
</organism>
<dbReference type="PANTHER" id="PTHR43285:SF4">
    <property type="entry name" value="TRANSFERASE"/>
    <property type="match status" value="1"/>
</dbReference>
<dbReference type="Pfam" id="PF02885">
    <property type="entry name" value="Glycos_trans_3N"/>
    <property type="match status" value="1"/>
</dbReference>
<dbReference type="SUPFAM" id="SSF52418">
    <property type="entry name" value="Nucleoside phosphorylase/phosphoribosyltransferase catalytic domain"/>
    <property type="match status" value="1"/>
</dbReference>
<dbReference type="InterPro" id="IPR036320">
    <property type="entry name" value="Glycosyl_Trfase_fam3_N_dom_sf"/>
</dbReference>
<dbReference type="NCBIfam" id="NF006005">
    <property type="entry name" value="PRK08136.1"/>
    <property type="match status" value="1"/>
</dbReference>
<reference evidence="5" key="1">
    <citation type="submission" date="2016-10" db="EMBL/GenBank/DDBJ databases">
        <title>Sequence of Gallionella enrichment culture.</title>
        <authorList>
            <person name="Poehlein A."/>
            <person name="Muehling M."/>
            <person name="Daniel R."/>
        </authorList>
    </citation>
    <scope>NUCLEOTIDE SEQUENCE</scope>
</reference>
<dbReference type="AlphaFoldDB" id="A0A1J5Q4S1"/>
<evidence type="ECO:0000256" key="3">
    <source>
        <dbReference type="SAM" id="MobiDB-lite"/>
    </source>
</evidence>